<dbReference type="AlphaFoldDB" id="A0A9Q0KPP5"/>
<protein>
    <submittedName>
        <fullName evidence="1">Uncharacterized protein</fullName>
    </submittedName>
</protein>
<reference evidence="1" key="1">
    <citation type="journal article" date="2023" name="Plant J.">
        <title>The genome of the king protea, Protea cynaroides.</title>
        <authorList>
            <person name="Chang J."/>
            <person name="Duong T.A."/>
            <person name="Schoeman C."/>
            <person name="Ma X."/>
            <person name="Roodt D."/>
            <person name="Barker N."/>
            <person name="Li Z."/>
            <person name="Van de Peer Y."/>
            <person name="Mizrachi E."/>
        </authorList>
    </citation>
    <scope>NUCLEOTIDE SEQUENCE</scope>
    <source>
        <tissue evidence="1">Young leaves</tissue>
    </source>
</reference>
<keyword evidence="2" id="KW-1185">Reference proteome</keyword>
<gene>
    <name evidence="1" type="ORF">NE237_007549</name>
</gene>
<evidence type="ECO:0000313" key="1">
    <source>
        <dbReference type="EMBL" id="KAJ4974375.1"/>
    </source>
</evidence>
<dbReference type="Proteomes" id="UP001141806">
    <property type="component" value="Unassembled WGS sequence"/>
</dbReference>
<evidence type="ECO:0000313" key="2">
    <source>
        <dbReference type="Proteomes" id="UP001141806"/>
    </source>
</evidence>
<dbReference type="OrthoDB" id="689767at2759"/>
<sequence length="343" mass="37719">MEVALAVELEWVIEQALPPLYLLVAMANLQLPQSQPLPDSPHQRQRLTVKEHCSLEDQDPDASSSEDFESKLEDPVTMLQTDELFFGETLVPLQLPMICTSIASKTAMTSTSNEILSPNRAKSSRNQRLSIIAMTFNITNVRGLIARILPVLRHSSAQKTLSSISSLPTTVSIWPIISLPLETGSSSGKGISIWDFVCLYGSCFLPQTRRSESDSALLLDALIFDDRASLPEIGKPLMASLPAVVYIYPLFASLIGDGDVDFHTACDHRLMPGPTALVTKLIDVCAICREIASHCGADAAQVLPLNLYAGTVVMDDQFSKIIITHIEKETIDNAQLWWTWLQS</sequence>
<dbReference type="EMBL" id="JAMYWD010000004">
    <property type="protein sequence ID" value="KAJ4974375.1"/>
    <property type="molecule type" value="Genomic_DNA"/>
</dbReference>
<proteinExistence type="predicted"/>
<name>A0A9Q0KPP5_9MAGN</name>
<organism evidence="1 2">
    <name type="scientific">Protea cynaroides</name>
    <dbReference type="NCBI Taxonomy" id="273540"/>
    <lineage>
        <taxon>Eukaryota</taxon>
        <taxon>Viridiplantae</taxon>
        <taxon>Streptophyta</taxon>
        <taxon>Embryophyta</taxon>
        <taxon>Tracheophyta</taxon>
        <taxon>Spermatophyta</taxon>
        <taxon>Magnoliopsida</taxon>
        <taxon>Proteales</taxon>
        <taxon>Proteaceae</taxon>
        <taxon>Protea</taxon>
    </lineage>
</organism>
<comment type="caution">
    <text evidence="1">The sequence shown here is derived from an EMBL/GenBank/DDBJ whole genome shotgun (WGS) entry which is preliminary data.</text>
</comment>
<accession>A0A9Q0KPP5</accession>